<dbReference type="PANTHER" id="PTHR21450:SF30">
    <property type="entry name" value="OS07G0686500 PROTEIN"/>
    <property type="match status" value="1"/>
</dbReference>
<dbReference type="Pfam" id="PF04783">
    <property type="entry name" value="DUF630"/>
    <property type="match status" value="1"/>
</dbReference>
<accession>A0AAD8WRG6</accession>
<name>A0AAD8WRG6_LOLMU</name>
<proteinExistence type="predicted"/>
<evidence type="ECO:0000313" key="5">
    <source>
        <dbReference type="Proteomes" id="UP001231189"/>
    </source>
</evidence>
<feature type="domain" description="DUF632" evidence="2">
    <location>
        <begin position="167"/>
        <end position="492"/>
    </location>
</feature>
<reference evidence="4" key="1">
    <citation type="submission" date="2023-07" db="EMBL/GenBank/DDBJ databases">
        <title>A chromosome-level genome assembly of Lolium multiflorum.</title>
        <authorList>
            <person name="Chen Y."/>
            <person name="Copetti D."/>
            <person name="Kolliker R."/>
            <person name="Studer B."/>
        </authorList>
    </citation>
    <scope>NUCLEOTIDE SEQUENCE</scope>
    <source>
        <strain evidence="4">02402/16</strain>
        <tissue evidence="4">Leaf</tissue>
    </source>
</reference>
<sequence>MGVTSSKMEDDKVLVLCQERKRFVREALDSRCALASTHYDYIVSLKDTGSLLKKCFEGDKGNANEEEDFADSDPSTETLEQVSKNRSTSTEQSTAYHASKSVASENIASANSLKHKRRVIDVITNENDEIPAMNLVNVVSSSAPTRHMDSKEPYPDVSNVVRNLSLCMKEIEILFFRAGDSGEQVPMILEEDKIQFRPLLSEEIAHGSNASNFLATFFICCKEEVSVPEPPPQTEIKYLTWHRSVSSQLSPSKNPPGHILDIHTSTLYRLYAWETKLYDEVKASSSICKKYDEKCKQLSDQESRGKNQIITDFTRATVKDLHSRVLVAIQKIDFISKNIEDLRDKELQPQLDKLIENLTRMWATMLQCHRRQHAVIKLLSSRCKVEIPLDSESQCQAALLLSVELSKLCLNFRNWIASHKAYLHSLNLWLHKCMKPLKKRKGSRKQNVVDVTLTECAVAPIFTTCEIWIKLLEDLPTQDLEEAIEGLTADIRRHLPRHLNQGLDQTLNDEEGVPRNYTTADIQSSLVTFIAKLEAFSENSVQKYIDLQKGIGAAKDRLLRGA</sequence>
<evidence type="ECO:0000259" key="2">
    <source>
        <dbReference type="Pfam" id="PF04782"/>
    </source>
</evidence>
<dbReference type="PANTHER" id="PTHR21450">
    <property type="entry name" value="PROTEIN ALTERED PHOSPHATE STARVATION RESPONSE 1"/>
    <property type="match status" value="1"/>
</dbReference>
<evidence type="ECO:0000256" key="1">
    <source>
        <dbReference type="SAM" id="MobiDB-lite"/>
    </source>
</evidence>
<evidence type="ECO:0000313" key="4">
    <source>
        <dbReference type="EMBL" id="KAK1677805.1"/>
    </source>
</evidence>
<dbReference type="Proteomes" id="UP001231189">
    <property type="component" value="Unassembled WGS sequence"/>
</dbReference>
<dbReference type="InterPro" id="IPR006868">
    <property type="entry name" value="DUF630"/>
</dbReference>
<feature type="domain" description="DUF630" evidence="3">
    <location>
        <begin position="1"/>
        <end position="59"/>
    </location>
</feature>
<organism evidence="4 5">
    <name type="scientific">Lolium multiflorum</name>
    <name type="common">Italian ryegrass</name>
    <name type="synonym">Lolium perenne subsp. multiflorum</name>
    <dbReference type="NCBI Taxonomy" id="4521"/>
    <lineage>
        <taxon>Eukaryota</taxon>
        <taxon>Viridiplantae</taxon>
        <taxon>Streptophyta</taxon>
        <taxon>Embryophyta</taxon>
        <taxon>Tracheophyta</taxon>
        <taxon>Spermatophyta</taxon>
        <taxon>Magnoliopsida</taxon>
        <taxon>Liliopsida</taxon>
        <taxon>Poales</taxon>
        <taxon>Poaceae</taxon>
        <taxon>BOP clade</taxon>
        <taxon>Pooideae</taxon>
        <taxon>Poodae</taxon>
        <taxon>Poeae</taxon>
        <taxon>Poeae Chloroplast Group 2 (Poeae type)</taxon>
        <taxon>Loliodinae</taxon>
        <taxon>Loliinae</taxon>
        <taxon>Lolium</taxon>
    </lineage>
</organism>
<keyword evidence="5" id="KW-1185">Reference proteome</keyword>
<dbReference type="EMBL" id="JAUUTY010000002">
    <property type="protein sequence ID" value="KAK1677805.1"/>
    <property type="molecule type" value="Genomic_DNA"/>
</dbReference>
<feature type="compositionally biased region" description="Polar residues" evidence="1">
    <location>
        <begin position="73"/>
        <end position="101"/>
    </location>
</feature>
<comment type="caution">
    <text evidence="4">The sequence shown here is derived from an EMBL/GenBank/DDBJ whole genome shotgun (WGS) entry which is preliminary data.</text>
</comment>
<dbReference type="AlphaFoldDB" id="A0AAD8WRG6"/>
<feature type="region of interest" description="Disordered" evidence="1">
    <location>
        <begin position="63"/>
        <end position="101"/>
    </location>
</feature>
<dbReference type="InterPro" id="IPR006867">
    <property type="entry name" value="DUF632"/>
</dbReference>
<dbReference type="Pfam" id="PF04782">
    <property type="entry name" value="DUF632"/>
    <property type="match status" value="1"/>
</dbReference>
<evidence type="ECO:0000259" key="3">
    <source>
        <dbReference type="Pfam" id="PF04783"/>
    </source>
</evidence>
<protein>
    <submittedName>
        <fullName evidence="4">Uncharacterized protein</fullName>
    </submittedName>
</protein>
<gene>
    <name evidence="4" type="ORF">QYE76_038653</name>
</gene>